<dbReference type="RefSeq" id="WP_192395220.1">
    <property type="nucleotide sequence ID" value="NZ_CAJHIU010000003.1"/>
</dbReference>
<dbReference type="Proteomes" id="UP000641152">
    <property type="component" value="Unassembled WGS sequence"/>
</dbReference>
<keyword evidence="5" id="KW-1185">Reference proteome</keyword>
<dbReference type="PANTHER" id="PTHR11783">
    <property type="entry name" value="SULFOTRANSFERASE SULT"/>
    <property type="match status" value="1"/>
</dbReference>
<dbReference type="Gene3D" id="3.40.50.300">
    <property type="entry name" value="P-loop containing nucleotide triphosphate hydrolases"/>
    <property type="match status" value="1"/>
</dbReference>
<evidence type="ECO:0000256" key="1">
    <source>
        <dbReference type="ARBA" id="ARBA00005771"/>
    </source>
</evidence>
<name>A0ABR9DH66_9GAMM</name>
<dbReference type="EMBL" id="JACXST010000003">
    <property type="protein sequence ID" value="MBD9362445.1"/>
    <property type="molecule type" value="Genomic_DNA"/>
</dbReference>
<gene>
    <name evidence="4" type="ORF">EBB_18405</name>
</gene>
<organism evidence="4 5">
    <name type="scientific">Methylomonas fluvii</name>
    <dbReference type="NCBI Taxonomy" id="1854564"/>
    <lineage>
        <taxon>Bacteria</taxon>
        <taxon>Pseudomonadati</taxon>
        <taxon>Pseudomonadota</taxon>
        <taxon>Gammaproteobacteria</taxon>
        <taxon>Methylococcales</taxon>
        <taxon>Methylococcaceae</taxon>
        <taxon>Methylomonas</taxon>
    </lineage>
</organism>
<proteinExistence type="inferred from homology"/>
<comment type="similarity">
    <text evidence="1">Belongs to the sulfotransferase 1 family.</text>
</comment>
<keyword evidence="2" id="KW-0808">Transferase</keyword>
<evidence type="ECO:0000259" key="3">
    <source>
        <dbReference type="Pfam" id="PF00685"/>
    </source>
</evidence>
<sequence length="283" mass="31890">MVGSIVWLASYMKSGNTWLRLLLANLLSDSPEPVNINDIRLSPLSVTGRADFEELTLIDNSLLTLTELDALRPFMIASIADKLESVAYIKLHEAYRRTANGEPLLGRSHARAALYVMRDPRDVAVSLAFHSGISLNEAIDQMNRPDWSTGTKAWRYSMQLPLVQLDWSSHVESWIDQDDVPVHVMRYEDMRADTVAALSAAADFLNLDVSLKKIAHAVRCADFCRLQQQEREVGFCERPPVRGEAAPFFRSGRAGGWREVLTTKQEHAISEAHTRVMARFGYF</sequence>
<dbReference type="InterPro" id="IPR027417">
    <property type="entry name" value="P-loop_NTPase"/>
</dbReference>
<evidence type="ECO:0000256" key="2">
    <source>
        <dbReference type="ARBA" id="ARBA00022679"/>
    </source>
</evidence>
<protein>
    <submittedName>
        <fullName evidence="4">Sulfotransferase domain-containing protein</fullName>
    </submittedName>
</protein>
<comment type="caution">
    <text evidence="4">The sequence shown here is derived from an EMBL/GenBank/DDBJ whole genome shotgun (WGS) entry which is preliminary data.</text>
</comment>
<dbReference type="Pfam" id="PF00685">
    <property type="entry name" value="Sulfotransfer_1"/>
    <property type="match status" value="1"/>
</dbReference>
<dbReference type="SUPFAM" id="SSF52540">
    <property type="entry name" value="P-loop containing nucleoside triphosphate hydrolases"/>
    <property type="match status" value="1"/>
</dbReference>
<feature type="domain" description="Sulfotransferase" evidence="3">
    <location>
        <begin position="6"/>
        <end position="281"/>
    </location>
</feature>
<accession>A0ABR9DH66</accession>
<reference evidence="4 5" key="1">
    <citation type="submission" date="2020-09" db="EMBL/GenBank/DDBJ databases">
        <title>Methylomonas albis sp. nov. and Methylomonas fluvii sp. nov.: Two cold-adapted methanotrophs from the River Elbe and an amended description of Methylovulum psychrotolerans strain Eb1.</title>
        <authorList>
            <person name="Bussmann I.K."/>
            <person name="Klings K.-W."/>
            <person name="Warnstedt J."/>
            <person name="Hoppert M."/>
            <person name="Saborowski A."/>
            <person name="Horn F."/>
            <person name="Liebner S."/>
        </authorList>
    </citation>
    <scope>NUCLEOTIDE SEQUENCE [LARGE SCALE GENOMIC DNA]</scope>
    <source>
        <strain evidence="4 5">EbB</strain>
    </source>
</reference>
<evidence type="ECO:0000313" key="5">
    <source>
        <dbReference type="Proteomes" id="UP000641152"/>
    </source>
</evidence>
<evidence type="ECO:0000313" key="4">
    <source>
        <dbReference type="EMBL" id="MBD9362445.1"/>
    </source>
</evidence>
<dbReference type="InterPro" id="IPR000863">
    <property type="entry name" value="Sulfotransferase_dom"/>
</dbReference>